<name>A0A1M6S5E3_9ACTN</name>
<dbReference type="EMBL" id="FQZK01000019">
    <property type="protein sequence ID" value="SHK39992.1"/>
    <property type="molecule type" value="Genomic_DNA"/>
</dbReference>
<proteinExistence type="predicted"/>
<organism evidence="2 3">
    <name type="scientific">Nocardiopsis flavescens</name>
    <dbReference type="NCBI Taxonomy" id="758803"/>
    <lineage>
        <taxon>Bacteria</taxon>
        <taxon>Bacillati</taxon>
        <taxon>Actinomycetota</taxon>
        <taxon>Actinomycetes</taxon>
        <taxon>Streptosporangiales</taxon>
        <taxon>Nocardiopsidaceae</taxon>
        <taxon>Nocardiopsis</taxon>
    </lineage>
</organism>
<evidence type="ECO:0000259" key="1">
    <source>
        <dbReference type="Pfam" id="PF12680"/>
    </source>
</evidence>
<dbReference type="Pfam" id="PF12680">
    <property type="entry name" value="SnoaL_2"/>
    <property type="match status" value="1"/>
</dbReference>
<dbReference type="AlphaFoldDB" id="A0A1M6S5E3"/>
<dbReference type="SUPFAM" id="SSF54427">
    <property type="entry name" value="NTF2-like"/>
    <property type="match status" value="1"/>
</dbReference>
<reference evidence="2 3" key="1">
    <citation type="submission" date="2016-11" db="EMBL/GenBank/DDBJ databases">
        <authorList>
            <person name="Jaros S."/>
            <person name="Januszkiewicz K."/>
            <person name="Wedrychowicz H."/>
        </authorList>
    </citation>
    <scope>NUCLEOTIDE SEQUENCE [LARGE SCALE GENOMIC DNA]</scope>
    <source>
        <strain evidence="2 3">CGMCC 4.5723</strain>
    </source>
</reference>
<feature type="domain" description="SnoaL-like" evidence="1">
    <location>
        <begin position="9"/>
        <end position="101"/>
    </location>
</feature>
<accession>A0A1M6S5E3</accession>
<evidence type="ECO:0000313" key="2">
    <source>
        <dbReference type="EMBL" id="SHK39992.1"/>
    </source>
</evidence>
<dbReference type="Gene3D" id="3.10.450.50">
    <property type="match status" value="1"/>
</dbReference>
<gene>
    <name evidence="2" type="ORF">SAMN05421803_11935</name>
</gene>
<dbReference type="RefSeq" id="WP_073382034.1">
    <property type="nucleotide sequence ID" value="NZ_FQZK01000019.1"/>
</dbReference>
<dbReference type="OrthoDB" id="8080938at2"/>
<evidence type="ECO:0000313" key="3">
    <source>
        <dbReference type="Proteomes" id="UP000184452"/>
    </source>
</evidence>
<protein>
    <recommendedName>
        <fullName evidence="1">SnoaL-like domain-containing protein</fullName>
    </recommendedName>
</protein>
<keyword evidence="3" id="KW-1185">Reference proteome</keyword>
<dbReference type="Proteomes" id="UP000184452">
    <property type="component" value="Unassembled WGS sequence"/>
</dbReference>
<dbReference type="InterPro" id="IPR037401">
    <property type="entry name" value="SnoaL-like"/>
</dbReference>
<sequence>MSTQIPEPVATFFDRVNAHDEGALDAFADDAVVDDWGREFLGREEIAAWSAEEFIGSRGVLAVERVEHAPDGIRVVGDWRSDHANGPSAFTFAVEGGAITRMTIREG</sequence>
<dbReference type="STRING" id="758803.SAMN05421803_11935"/>
<dbReference type="InterPro" id="IPR032710">
    <property type="entry name" value="NTF2-like_dom_sf"/>
</dbReference>